<proteinExistence type="predicted"/>
<reference evidence="4" key="3">
    <citation type="submission" date="2015-04" db="UniProtKB">
        <authorList>
            <consortium name="EnsemblPlants"/>
        </authorList>
    </citation>
    <scope>IDENTIFICATION</scope>
    <source>
        <strain evidence="4">cv. Jemalong A17</strain>
    </source>
</reference>
<sequence>MHGLGLYLLLLVVSHSLLTSPMAYAWYGRRRGYLLIPLTHRHRRRYDPDDDLLHDINTYRKALNLPILEKNYKASCLANRIAYDLEDKHCEYFHDFHPLPGINPEIPNFQRSVKKCDININTTRDGVVMPVCVPEIMHENDLFSNYTKNSRFTPYLNNSKYTLAGVGHDLDKMVLIIGTNTASGDFSSATYLLHGASKGRHWLLMTTAFLSLFVFLFN</sequence>
<feature type="transmembrane region" description="Helical" evidence="1">
    <location>
        <begin position="6"/>
        <end position="27"/>
    </location>
</feature>
<evidence type="ECO:0000313" key="4">
    <source>
        <dbReference type="EnsemblPlants" id="AES61352"/>
    </source>
</evidence>
<dbReference type="AlphaFoldDB" id="G7I831"/>
<evidence type="ECO:0000259" key="2">
    <source>
        <dbReference type="Pfam" id="PF25884"/>
    </source>
</evidence>
<accession>G7I831</accession>
<evidence type="ECO:0000313" key="5">
    <source>
        <dbReference type="Proteomes" id="UP000002051"/>
    </source>
</evidence>
<keyword evidence="1" id="KW-0472">Membrane</keyword>
<keyword evidence="1" id="KW-0812">Transmembrane</keyword>
<dbReference type="STRING" id="3880.G7I831"/>
<dbReference type="InterPro" id="IPR045285">
    <property type="entry name" value="At5g19230-like"/>
</dbReference>
<dbReference type="PaxDb" id="3880-AES61352"/>
<reference evidence="3 5" key="2">
    <citation type="journal article" date="2014" name="BMC Genomics">
        <title>An improved genome release (version Mt4.0) for the model legume Medicago truncatula.</title>
        <authorList>
            <person name="Tang H."/>
            <person name="Krishnakumar V."/>
            <person name="Bidwell S."/>
            <person name="Rosen B."/>
            <person name="Chan A."/>
            <person name="Zhou S."/>
            <person name="Gentzbittel L."/>
            <person name="Childs K.L."/>
            <person name="Yandell M."/>
            <person name="Gundlach H."/>
            <person name="Mayer K.F."/>
            <person name="Schwartz D.C."/>
            <person name="Town C.D."/>
        </authorList>
    </citation>
    <scope>GENOME REANNOTATION</scope>
    <source>
        <strain evidence="4 5">cv. Jemalong A17</strain>
    </source>
</reference>
<evidence type="ECO:0000313" key="3">
    <source>
        <dbReference type="EMBL" id="AES61352.1"/>
    </source>
</evidence>
<dbReference type="eggNOG" id="ENOG502RZMG">
    <property type="taxonomic scope" value="Eukaryota"/>
</dbReference>
<feature type="domain" description="Uncharacterized GPI-anchored protein At5g19230-like" evidence="2">
    <location>
        <begin position="49"/>
        <end position="177"/>
    </location>
</feature>
<dbReference type="PANTHER" id="PTHR33976:SF10">
    <property type="entry name" value="GLYCOPROTEIN MEMBRANE GPI-ANCHORED PROTEIN"/>
    <property type="match status" value="1"/>
</dbReference>
<protein>
    <submittedName>
        <fullName evidence="3">Glycoprotein membrane GPI-anchored protein</fullName>
    </submittedName>
</protein>
<dbReference type="EnsemblPlants" id="AES61352">
    <property type="protein sequence ID" value="AES61352"/>
    <property type="gene ID" value="MTR_1g082830"/>
</dbReference>
<keyword evidence="1" id="KW-1133">Transmembrane helix</keyword>
<keyword evidence="5" id="KW-1185">Reference proteome</keyword>
<gene>
    <name evidence="4" type="primary">11412078</name>
    <name evidence="3" type="ordered locus">MTR_1g082830</name>
</gene>
<dbReference type="HOGENOM" id="CLU_087436_0_0_1"/>
<organism evidence="3 5">
    <name type="scientific">Medicago truncatula</name>
    <name type="common">Barrel medic</name>
    <name type="synonym">Medicago tribuloides</name>
    <dbReference type="NCBI Taxonomy" id="3880"/>
    <lineage>
        <taxon>Eukaryota</taxon>
        <taxon>Viridiplantae</taxon>
        <taxon>Streptophyta</taxon>
        <taxon>Embryophyta</taxon>
        <taxon>Tracheophyta</taxon>
        <taxon>Spermatophyta</taxon>
        <taxon>Magnoliopsida</taxon>
        <taxon>eudicotyledons</taxon>
        <taxon>Gunneridae</taxon>
        <taxon>Pentapetalae</taxon>
        <taxon>rosids</taxon>
        <taxon>fabids</taxon>
        <taxon>Fabales</taxon>
        <taxon>Fabaceae</taxon>
        <taxon>Papilionoideae</taxon>
        <taxon>50 kb inversion clade</taxon>
        <taxon>NPAAA clade</taxon>
        <taxon>Hologalegina</taxon>
        <taxon>IRL clade</taxon>
        <taxon>Trifolieae</taxon>
        <taxon>Medicago</taxon>
    </lineage>
</organism>
<dbReference type="OMA" id="PEIMHEN"/>
<reference evidence="3 5" key="1">
    <citation type="journal article" date="2011" name="Nature">
        <title>The Medicago genome provides insight into the evolution of rhizobial symbioses.</title>
        <authorList>
            <person name="Young N.D."/>
            <person name="Debelle F."/>
            <person name="Oldroyd G.E."/>
            <person name="Geurts R."/>
            <person name="Cannon S.B."/>
            <person name="Udvardi M.K."/>
            <person name="Benedito V.A."/>
            <person name="Mayer K.F."/>
            <person name="Gouzy J."/>
            <person name="Schoof H."/>
            <person name="Van de Peer Y."/>
            <person name="Proost S."/>
            <person name="Cook D.R."/>
            <person name="Meyers B.C."/>
            <person name="Spannagl M."/>
            <person name="Cheung F."/>
            <person name="De Mita S."/>
            <person name="Krishnakumar V."/>
            <person name="Gundlach H."/>
            <person name="Zhou S."/>
            <person name="Mudge J."/>
            <person name="Bharti A.K."/>
            <person name="Murray J.D."/>
            <person name="Naoumkina M.A."/>
            <person name="Rosen B."/>
            <person name="Silverstein K.A."/>
            <person name="Tang H."/>
            <person name="Rombauts S."/>
            <person name="Zhao P.X."/>
            <person name="Zhou P."/>
            <person name="Barbe V."/>
            <person name="Bardou P."/>
            <person name="Bechner M."/>
            <person name="Bellec A."/>
            <person name="Berger A."/>
            <person name="Berges H."/>
            <person name="Bidwell S."/>
            <person name="Bisseling T."/>
            <person name="Choisne N."/>
            <person name="Couloux A."/>
            <person name="Denny R."/>
            <person name="Deshpande S."/>
            <person name="Dai X."/>
            <person name="Doyle J.J."/>
            <person name="Dudez A.M."/>
            <person name="Farmer A.D."/>
            <person name="Fouteau S."/>
            <person name="Franken C."/>
            <person name="Gibelin C."/>
            <person name="Gish J."/>
            <person name="Goldstein S."/>
            <person name="Gonzalez A.J."/>
            <person name="Green P.J."/>
            <person name="Hallab A."/>
            <person name="Hartog M."/>
            <person name="Hua A."/>
            <person name="Humphray S.J."/>
            <person name="Jeong D.H."/>
            <person name="Jing Y."/>
            <person name="Jocker A."/>
            <person name="Kenton S.M."/>
            <person name="Kim D.J."/>
            <person name="Klee K."/>
            <person name="Lai H."/>
            <person name="Lang C."/>
            <person name="Lin S."/>
            <person name="Macmil S.L."/>
            <person name="Magdelenat G."/>
            <person name="Matthews L."/>
            <person name="McCorrison J."/>
            <person name="Monaghan E.L."/>
            <person name="Mun J.H."/>
            <person name="Najar F.Z."/>
            <person name="Nicholson C."/>
            <person name="Noirot C."/>
            <person name="O'Bleness M."/>
            <person name="Paule C.R."/>
            <person name="Poulain J."/>
            <person name="Prion F."/>
            <person name="Qin B."/>
            <person name="Qu C."/>
            <person name="Retzel E.F."/>
            <person name="Riddle C."/>
            <person name="Sallet E."/>
            <person name="Samain S."/>
            <person name="Samson N."/>
            <person name="Sanders I."/>
            <person name="Saurat O."/>
            <person name="Scarpelli C."/>
            <person name="Schiex T."/>
            <person name="Segurens B."/>
            <person name="Severin A.J."/>
            <person name="Sherrier D.J."/>
            <person name="Shi R."/>
            <person name="Sims S."/>
            <person name="Singer S.R."/>
            <person name="Sinharoy S."/>
            <person name="Sterck L."/>
            <person name="Viollet A."/>
            <person name="Wang B.B."/>
            <person name="Wang K."/>
            <person name="Wang M."/>
            <person name="Wang X."/>
            <person name="Warfsmann J."/>
            <person name="Weissenbach J."/>
            <person name="White D.D."/>
            <person name="White J.D."/>
            <person name="Wiley G.B."/>
            <person name="Wincker P."/>
            <person name="Xing Y."/>
            <person name="Yang L."/>
            <person name="Yao Z."/>
            <person name="Ying F."/>
            <person name="Zhai J."/>
            <person name="Zhou L."/>
            <person name="Zuber A."/>
            <person name="Denarie J."/>
            <person name="Dixon R.A."/>
            <person name="May G.D."/>
            <person name="Schwartz D.C."/>
            <person name="Rogers J."/>
            <person name="Quetier F."/>
            <person name="Town C.D."/>
            <person name="Roe B.A."/>
        </authorList>
    </citation>
    <scope>NUCLEOTIDE SEQUENCE [LARGE SCALE GENOMIC DNA]</scope>
    <source>
        <strain evidence="3">A17</strain>
        <strain evidence="4 5">cv. Jemalong A17</strain>
    </source>
</reference>
<dbReference type="PANTHER" id="PTHR33976">
    <property type="entry name" value="OS07G0645000 PROTEIN"/>
    <property type="match status" value="1"/>
</dbReference>
<evidence type="ECO:0000256" key="1">
    <source>
        <dbReference type="SAM" id="Phobius"/>
    </source>
</evidence>
<dbReference type="Proteomes" id="UP000002051">
    <property type="component" value="Unassembled WGS sequence"/>
</dbReference>
<dbReference type="InterPro" id="IPR059083">
    <property type="entry name" value="At5g19230_dom"/>
</dbReference>
<dbReference type="EMBL" id="CM001217">
    <property type="protein sequence ID" value="AES61352.1"/>
    <property type="molecule type" value="Genomic_DNA"/>
</dbReference>
<dbReference type="Pfam" id="PF25884">
    <property type="entry name" value="At5g19230"/>
    <property type="match status" value="1"/>
</dbReference>
<name>G7I831_MEDTR</name>
<dbReference type="OrthoDB" id="753138at2759"/>
<dbReference type="KEGG" id="mtr:11412078"/>